<evidence type="ECO:0000256" key="1">
    <source>
        <dbReference type="SAM" id="Phobius"/>
    </source>
</evidence>
<dbReference type="InterPro" id="IPR008620">
    <property type="entry name" value="FixH"/>
</dbReference>
<dbReference type="OrthoDB" id="5295180at2"/>
<dbReference type="EMBL" id="RQXV01000010">
    <property type="protein sequence ID" value="RRC97803.1"/>
    <property type="molecule type" value="Genomic_DNA"/>
</dbReference>
<name>A0A3P1SKJ4_9GAMM</name>
<reference evidence="2 3" key="1">
    <citation type="submission" date="2018-11" db="EMBL/GenBank/DDBJ databases">
        <title>The draft genome sequence of Amphritea balenae JAMM 1525T.</title>
        <authorList>
            <person name="Fang Z."/>
            <person name="Zhang Y."/>
            <person name="Han X."/>
        </authorList>
    </citation>
    <scope>NUCLEOTIDE SEQUENCE [LARGE SCALE GENOMIC DNA]</scope>
    <source>
        <strain evidence="2 3">JAMM 1525</strain>
    </source>
</reference>
<sequence length="169" mass="19129">MTDQDSVAPWYKQPWLWFILAPLIATLLYSTVYITASIVTHDGVVLEEYTKKAKAFHENNELRENARSMGLFGDLRMDQLTGDIVVKLQGDGDVQLPAELELIIGHPTKASLDIMVQLRELQQGNYVGSVEKNLLGRKFLIIQPADKTWQLGLEVEPPYDEQTFKLGVQ</sequence>
<keyword evidence="1" id="KW-0472">Membrane</keyword>
<keyword evidence="3" id="KW-1185">Reference proteome</keyword>
<feature type="transmembrane region" description="Helical" evidence="1">
    <location>
        <begin position="15"/>
        <end position="36"/>
    </location>
</feature>
<dbReference type="RefSeq" id="WP_124927298.1">
    <property type="nucleotide sequence ID" value="NZ_BMOH01000008.1"/>
</dbReference>
<evidence type="ECO:0000313" key="3">
    <source>
        <dbReference type="Proteomes" id="UP000267535"/>
    </source>
</evidence>
<dbReference type="AlphaFoldDB" id="A0A3P1SKJ4"/>
<protein>
    <recommendedName>
        <fullName evidence="4">Nitrogen fixation protein FixH</fullName>
    </recommendedName>
</protein>
<accession>A0A3P1SKJ4</accession>
<dbReference type="Pfam" id="PF05751">
    <property type="entry name" value="FixH"/>
    <property type="match status" value="1"/>
</dbReference>
<dbReference type="Proteomes" id="UP000267535">
    <property type="component" value="Unassembled WGS sequence"/>
</dbReference>
<evidence type="ECO:0000313" key="2">
    <source>
        <dbReference type="EMBL" id="RRC97803.1"/>
    </source>
</evidence>
<organism evidence="2 3">
    <name type="scientific">Amphritea balenae</name>
    <dbReference type="NCBI Taxonomy" id="452629"/>
    <lineage>
        <taxon>Bacteria</taxon>
        <taxon>Pseudomonadati</taxon>
        <taxon>Pseudomonadota</taxon>
        <taxon>Gammaproteobacteria</taxon>
        <taxon>Oceanospirillales</taxon>
        <taxon>Oceanospirillaceae</taxon>
        <taxon>Amphritea</taxon>
    </lineage>
</organism>
<proteinExistence type="predicted"/>
<gene>
    <name evidence="2" type="ORF">EHS89_16650</name>
</gene>
<keyword evidence="1" id="KW-1133">Transmembrane helix</keyword>
<evidence type="ECO:0008006" key="4">
    <source>
        <dbReference type="Google" id="ProtNLM"/>
    </source>
</evidence>
<comment type="caution">
    <text evidence="2">The sequence shown here is derived from an EMBL/GenBank/DDBJ whole genome shotgun (WGS) entry which is preliminary data.</text>
</comment>
<keyword evidence="1" id="KW-0812">Transmembrane</keyword>